<evidence type="ECO:0000256" key="1">
    <source>
        <dbReference type="ARBA" id="ARBA00023002"/>
    </source>
</evidence>
<proteinExistence type="predicted"/>
<dbReference type="InterPro" id="IPR018170">
    <property type="entry name" value="Aldo/ket_reductase_CS"/>
</dbReference>
<dbReference type="AlphaFoldDB" id="A0A8T1WGI9"/>
<dbReference type="PIRSF" id="PIRSF000097">
    <property type="entry name" value="AKR"/>
    <property type="match status" value="1"/>
</dbReference>
<organism evidence="3 4">
    <name type="scientific">Phytophthora pseudosyringae</name>
    <dbReference type="NCBI Taxonomy" id="221518"/>
    <lineage>
        <taxon>Eukaryota</taxon>
        <taxon>Sar</taxon>
        <taxon>Stramenopiles</taxon>
        <taxon>Oomycota</taxon>
        <taxon>Peronosporomycetes</taxon>
        <taxon>Peronosporales</taxon>
        <taxon>Peronosporaceae</taxon>
        <taxon>Phytophthora</taxon>
    </lineage>
</organism>
<dbReference type="Pfam" id="PF00248">
    <property type="entry name" value="Aldo_ket_red"/>
    <property type="match status" value="1"/>
</dbReference>
<evidence type="ECO:0000259" key="2">
    <source>
        <dbReference type="Pfam" id="PF00248"/>
    </source>
</evidence>
<dbReference type="PROSITE" id="PS00798">
    <property type="entry name" value="ALDOKETO_REDUCTASE_1"/>
    <property type="match status" value="1"/>
</dbReference>
<dbReference type="OrthoDB" id="416253at2759"/>
<dbReference type="EMBL" id="JAGDFM010000012">
    <property type="protein sequence ID" value="KAG7392301.1"/>
    <property type="molecule type" value="Genomic_DNA"/>
</dbReference>
<feature type="domain" description="NADP-dependent oxidoreductase" evidence="2">
    <location>
        <begin position="27"/>
        <end position="264"/>
    </location>
</feature>
<keyword evidence="4" id="KW-1185">Reference proteome</keyword>
<dbReference type="Proteomes" id="UP000694044">
    <property type="component" value="Unassembled WGS sequence"/>
</dbReference>
<evidence type="ECO:0000313" key="4">
    <source>
        <dbReference type="Proteomes" id="UP000694044"/>
    </source>
</evidence>
<dbReference type="InterPro" id="IPR020471">
    <property type="entry name" value="AKR"/>
</dbReference>
<dbReference type="FunFam" id="3.20.20.100:FF:000002">
    <property type="entry name" value="2,5-diketo-D-gluconic acid reductase A"/>
    <property type="match status" value="1"/>
</dbReference>
<accession>A0A8T1WGI9</accession>
<sequence length="278" mass="30782">MSADCVPSVALPSGARMPMVGLGVYKAAAGDEAYESVLSALRLGYRHIDTARLYENEADVGRAVRASGLPREQLFITSKLRESHWGYDKAVEGARASNELIGCGYIDLFLLHQPFEPKLRADTWRALEDLQKEGVLRDIGVSNFGEPHLAKLAESWRVQPAVNQVELHPWLTRQPLVKFCEEKGIHLQAFSPLARVKKIDDPRLSELAEELQATPAQVLIAWGLAKGYTTLPKSVHEARQKENLEAATVKLTPEQVARLDAFNEDFFSGTDHVSNSAV</sequence>
<reference evidence="3" key="1">
    <citation type="submission" date="2021-02" db="EMBL/GenBank/DDBJ databases">
        <authorList>
            <person name="Palmer J.M."/>
        </authorList>
    </citation>
    <scope>NUCLEOTIDE SEQUENCE</scope>
    <source>
        <strain evidence="3">SCRP734</strain>
    </source>
</reference>
<dbReference type="PANTHER" id="PTHR43827">
    <property type="entry name" value="2,5-DIKETO-D-GLUCONIC ACID REDUCTASE"/>
    <property type="match status" value="1"/>
</dbReference>
<evidence type="ECO:0000313" key="3">
    <source>
        <dbReference type="EMBL" id="KAG7392301.1"/>
    </source>
</evidence>
<keyword evidence="1" id="KW-0560">Oxidoreductase</keyword>
<dbReference type="GO" id="GO:0016616">
    <property type="term" value="F:oxidoreductase activity, acting on the CH-OH group of donors, NAD or NADP as acceptor"/>
    <property type="evidence" value="ECO:0007669"/>
    <property type="project" value="UniProtKB-ARBA"/>
</dbReference>
<dbReference type="CDD" id="cd19071">
    <property type="entry name" value="AKR_AKR1-5-like"/>
    <property type="match status" value="1"/>
</dbReference>
<dbReference type="InterPro" id="IPR023210">
    <property type="entry name" value="NADP_OxRdtase_dom"/>
</dbReference>
<dbReference type="PANTHER" id="PTHR43827:SF13">
    <property type="entry name" value="ALDO_KETO REDUCTASE FAMILY PROTEIN"/>
    <property type="match status" value="1"/>
</dbReference>
<gene>
    <name evidence="3" type="ORF">PHYPSEUDO_001405</name>
</gene>
<dbReference type="PROSITE" id="PS00063">
    <property type="entry name" value="ALDOKETO_REDUCTASE_3"/>
    <property type="match status" value="1"/>
</dbReference>
<protein>
    <recommendedName>
        <fullName evidence="2">NADP-dependent oxidoreductase domain-containing protein</fullName>
    </recommendedName>
</protein>
<name>A0A8T1WGI9_9STRA</name>
<comment type="caution">
    <text evidence="3">The sequence shown here is derived from an EMBL/GenBank/DDBJ whole genome shotgun (WGS) entry which is preliminary data.</text>
</comment>